<reference evidence="2 3" key="1">
    <citation type="submission" date="2019-03" db="EMBL/GenBank/DDBJ databases">
        <title>Genomic Encyclopedia of Type Strains, Phase IV (KMG-IV): sequencing the most valuable type-strain genomes for metagenomic binning, comparative biology and taxonomic classification.</title>
        <authorList>
            <person name="Goeker M."/>
        </authorList>
    </citation>
    <scope>NUCLEOTIDE SEQUENCE [LARGE SCALE GENOMIC DNA]</scope>
    <source>
        <strain evidence="2 3">DSM 45765</strain>
    </source>
</reference>
<keyword evidence="1" id="KW-0812">Transmembrane</keyword>
<gene>
    <name evidence="2" type="ORF">EV191_107110</name>
</gene>
<dbReference type="PROSITE" id="PS51257">
    <property type="entry name" value="PROKAR_LIPOPROTEIN"/>
    <property type="match status" value="1"/>
</dbReference>
<dbReference type="AlphaFoldDB" id="A0A4V2STI5"/>
<keyword evidence="3" id="KW-1185">Reference proteome</keyword>
<evidence type="ECO:0000256" key="1">
    <source>
        <dbReference type="SAM" id="Phobius"/>
    </source>
</evidence>
<feature type="transmembrane region" description="Helical" evidence="1">
    <location>
        <begin position="89"/>
        <end position="108"/>
    </location>
</feature>
<keyword evidence="1" id="KW-1133">Transmembrane helix</keyword>
<name>A0A4V2STI5_9PSEU</name>
<accession>A0A4V2STI5</accession>
<feature type="transmembrane region" description="Helical" evidence="1">
    <location>
        <begin position="128"/>
        <end position="147"/>
    </location>
</feature>
<comment type="caution">
    <text evidence="2">The sequence shown here is derived from an EMBL/GenBank/DDBJ whole genome shotgun (WGS) entry which is preliminary data.</text>
</comment>
<keyword evidence="1" id="KW-0472">Membrane</keyword>
<protein>
    <submittedName>
        <fullName evidence="2">Uncharacterized protein</fullName>
    </submittedName>
</protein>
<evidence type="ECO:0000313" key="3">
    <source>
        <dbReference type="Proteomes" id="UP000294911"/>
    </source>
</evidence>
<feature type="transmembrane region" description="Helical" evidence="1">
    <location>
        <begin position="12"/>
        <end position="31"/>
    </location>
</feature>
<dbReference type="EMBL" id="SLXQ01000007">
    <property type="protein sequence ID" value="TCP50846.1"/>
    <property type="molecule type" value="Genomic_DNA"/>
</dbReference>
<feature type="transmembrane region" description="Helical" evidence="1">
    <location>
        <begin position="61"/>
        <end position="82"/>
    </location>
</feature>
<organism evidence="2 3">
    <name type="scientific">Tamaricihabitans halophyticus</name>
    <dbReference type="NCBI Taxonomy" id="1262583"/>
    <lineage>
        <taxon>Bacteria</taxon>
        <taxon>Bacillati</taxon>
        <taxon>Actinomycetota</taxon>
        <taxon>Actinomycetes</taxon>
        <taxon>Pseudonocardiales</taxon>
        <taxon>Pseudonocardiaceae</taxon>
        <taxon>Tamaricihabitans</taxon>
    </lineage>
</organism>
<sequence length="163" mass="17391">MFVVRWKILPISACMAGIGLLALVIGCFLPWSRSGNVLRNSYQSLGLLRHFELFDNGPLDVFLGVWIAIAPVAALCIALFALRLRRTAAGLLVILSILTGTPSAIATVQPTNEEALIGLANSGPVTTVLGSIVAFLGAIGIFLGHRLRRQTMATRKARAGVNR</sequence>
<proteinExistence type="predicted"/>
<evidence type="ECO:0000313" key="2">
    <source>
        <dbReference type="EMBL" id="TCP50846.1"/>
    </source>
</evidence>
<dbReference type="Proteomes" id="UP000294911">
    <property type="component" value="Unassembled WGS sequence"/>
</dbReference>